<keyword evidence="3" id="KW-1185">Reference proteome</keyword>
<sequence>PWAPTLRVSISTAVKREPEPHNLGLLAGVKALGRLPRLPCSQVRGGAAAGRSPRARCPSPHLHRREGGLEQVEHLAVGQHVPAGHLVLGSFARLPLGLLVEDVALADAPHFLAAADGRQHRHGQHLAQVHGGPVRRARGPRRAAARLAAQAEETEAAGQEARVEVVEHAEPQQAEYGHPQRGQTDAHGGHGAGGRALGEAALTGLPAPAAARSRARRRASYTGARSPAPARPIVLSRERPSRAAKPTVAVPFVQLPRAARSQLSRPAGLTSTLANGREVKGERRLRKDVNYSHISLETWSKHIFDTHGANQQS</sequence>
<reference evidence="2 3" key="1">
    <citation type="journal article" date="2009" name="Science">
        <title>Genome sequence, comparative analysis, and population genetics of the domestic horse.</title>
        <authorList>
            <consortium name="Broad Institute Genome Sequencing Platform"/>
            <consortium name="Broad Institute Whole Genome Assembly Team"/>
            <person name="Wade C.M."/>
            <person name="Giulotto E."/>
            <person name="Sigurdsson S."/>
            <person name="Zoli M."/>
            <person name="Gnerre S."/>
            <person name="Imsland F."/>
            <person name="Lear T.L."/>
            <person name="Adelson D.L."/>
            <person name="Bailey E."/>
            <person name="Bellone R.R."/>
            <person name="Bloecker H."/>
            <person name="Distl O."/>
            <person name="Edgar R.C."/>
            <person name="Garber M."/>
            <person name="Leeb T."/>
            <person name="Mauceli E."/>
            <person name="MacLeod J.N."/>
            <person name="Penedo M.C.T."/>
            <person name="Raison J.M."/>
            <person name="Sharpe T."/>
            <person name="Vogel J."/>
            <person name="Andersson L."/>
            <person name="Antczak D.F."/>
            <person name="Biagi T."/>
            <person name="Binns M.M."/>
            <person name="Chowdhary B.P."/>
            <person name="Coleman S.J."/>
            <person name="Della Valle G."/>
            <person name="Fryc S."/>
            <person name="Guerin G."/>
            <person name="Hasegawa T."/>
            <person name="Hill E.W."/>
            <person name="Jurka J."/>
            <person name="Kiialainen A."/>
            <person name="Lindgren G."/>
            <person name="Liu J."/>
            <person name="Magnani E."/>
            <person name="Mickelson J.R."/>
            <person name="Murray J."/>
            <person name="Nergadze S.G."/>
            <person name="Onofrio R."/>
            <person name="Pedroni S."/>
            <person name="Piras M.F."/>
            <person name="Raudsepp T."/>
            <person name="Rocchi M."/>
            <person name="Roeed K.H."/>
            <person name="Ryder O.A."/>
            <person name="Searle S."/>
            <person name="Skow L."/>
            <person name="Swinburne J.E."/>
            <person name="Syvaenen A.C."/>
            <person name="Tozaki T."/>
            <person name="Valberg S.J."/>
            <person name="Vaudin M."/>
            <person name="White J.R."/>
            <person name="Zody M.C."/>
            <person name="Lander E.S."/>
            <person name="Lindblad-Toh K."/>
        </authorList>
    </citation>
    <scope>NUCLEOTIDE SEQUENCE [LARGE SCALE GENOMIC DNA]</scope>
    <source>
        <strain evidence="2 3">Thoroughbred</strain>
    </source>
</reference>
<reference evidence="2" key="3">
    <citation type="submission" date="2025-09" db="UniProtKB">
        <authorList>
            <consortium name="Ensembl"/>
        </authorList>
    </citation>
    <scope>IDENTIFICATION</scope>
    <source>
        <strain evidence="2">Thoroughbred</strain>
    </source>
</reference>
<proteinExistence type="predicted"/>
<organism evidence="2 3">
    <name type="scientific">Equus caballus</name>
    <name type="common">Horse</name>
    <dbReference type="NCBI Taxonomy" id="9796"/>
    <lineage>
        <taxon>Eukaryota</taxon>
        <taxon>Metazoa</taxon>
        <taxon>Chordata</taxon>
        <taxon>Craniata</taxon>
        <taxon>Vertebrata</taxon>
        <taxon>Euteleostomi</taxon>
        <taxon>Mammalia</taxon>
        <taxon>Eutheria</taxon>
        <taxon>Laurasiatheria</taxon>
        <taxon>Perissodactyla</taxon>
        <taxon>Equidae</taxon>
        <taxon>Equus</taxon>
    </lineage>
</organism>
<dbReference type="Proteomes" id="UP000002281">
    <property type="component" value="Chromosome 9"/>
</dbReference>
<feature type="compositionally biased region" description="Basic and acidic residues" evidence="1">
    <location>
        <begin position="161"/>
        <end position="170"/>
    </location>
</feature>
<feature type="compositionally biased region" description="Low complexity" evidence="1">
    <location>
        <begin position="197"/>
        <end position="212"/>
    </location>
</feature>
<protein>
    <submittedName>
        <fullName evidence="2">Uncharacterized protein</fullName>
    </submittedName>
</protein>
<accession>A0A9L0RK10</accession>
<evidence type="ECO:0000313" key="2">
    <source>
        <dbReference type="Ensembl" id="ENSECAP00000062161.1"/>
    </source>
</evidence>
<evidence type="ECO:0000313" key="3">
    <source>
        <dbReference type="Proteomes" id="UP000002281"/>
    </source>
</evidence>
<evidence type="ECO:0000256" key="1">
    <source>
        <dbReference type="SAM" id="MobiDB-lite"/>
    </source>
</evidence>
<name>A0A9L0RK10_HORSE</name>
<dbReference type="AlphaFoldDB" id="A0A9L0RK10"/>
<reference evidence="2" key="2">
    <citation type="submission" date="2025-08" db="UniProtKB">
        <authorList>
            <consortium name="Ensembl"/>
        </authorList>
    </citation>
    <scope>IDENTIFICATION</scope>
    <source>
        <strain evidence="2">Thoroughbred</strain>
    </source>
</reference>
<feature type="compositionally biased region" description="Basic residues" evidence="1">
    <location>
        <begin position="133"/>
        <end position="144"/>
    </location>
</feature>
<dbReference type="GeneTree" id="ENSGT00990000212811"/>
<feature type="region of interest" description="Disordered" evidence="1">
    <location>
        <begin position="126"/>
        <end position="228"/>
    </location>
</feature>
<dbReference type="Ensembl" id="ENSECAT00000103094.1">
    <property type="protein sequence ID" value="ENSECAP00000062161.1"/>
    <property type="gene ID" value="ENSECAG00000028112.2"/>
</dbReference>
<feature type="compositionally biased region" description="Low complexity" evidence="1">
    <location>
        <begin position="145"/>
        <end position="160"/>
    </location>
</feature>